<evidence type="ECO:0000256" key="1">
    <source>
        <dbReference type="SAM" id="MobiDB-lite"/>
    </source>
</evidence>
<keyword evidence="3" id="KW-1185">Reference proteome</keyword>
<reference evidence="2 3" key="1">
    <citation type="submission" date="2019-03" db="EMBL/GenBank/DDBJ databases">
        <title>First draft genome of Liparis tanakae, snailfish: a comprehensive survey of snailfish specific genes.</title>
        <authorList>
            <person name="Kim W."/>
            <person name="Song I."/>
            <person name="Jeong J.-H."/>
            <person name="Kim D."/>
            <person name="Kim S."/>
            <person name="Ryu S."/>
            <person name="Song J.Y."/>
            <person name="Lee S.K."/>
        </authorList>
    </citation>
    <scope>NUCLEOTIDE SEQUENCE [LARGE SCALE GENOMIC DNA]</scope>
    <source>
        <tissue evidence="2">Muscle</tissue>
    </source>
</reference>
<dbReference type="Proteomes" id="UP000314294">
    <property type="component" value="Unassembled WGS sequence"/>
</dbReference>
<dbReference type="AlphaFoldDB" id="A0A4Z2FID8"/>
<proteinExistence type="predicted"/>
<dbReference type="EMBL" id="SRLO01001166">
    <property type="protein sequence ID" value="TNN40711.1"/>
    <property type="molecule type" value="Genomic_DNA"/>
</dbReference>
<gene>
    <name evidence="2" type="ORF">EYF80_049128</name>
</gene>
<sequence length="175" mass="18629">MDQEVAMSHCASGMEASIQQLRRNIRQGAAPLLTTSASWETRSDSVVIPLFPLTDSLLVSSQFNPEPRRLQRDFISLFPSCGKEAMKLWRGKRRVVAAEDAASVSTKPPPPPPPVNGESASHSDGEVDSEGLLLRSVTSPSSPSSPPHRRGGRGEACRSGLPLERATGSGGNKSA</sequence>
<feature type="region of interest" description="Disordered" evidence="1">
    <location>
        <begin position="97"/>
        <end position="175"/>
    </location>
</feature>
<evidence type="ECO:0000313" key="2">
    <source>
        <dbReference type="EMBL" id="TNN40711.1"/>
    </source>
</evidence>
<accession>A0A4Z2FID8</accession>
<protein>
    <submittedName>
        <fullName evidence="2">Uncharacterized protein</fullName>
    </submittedName>
</protein>
<evidence type="ECO:0000313" key="3">
    <source>
        <dbReference type="Proteomes" id="UP000314294"/>
    </source>
</evidence>
<organism evidence="2 3">
    <name type="scientific">Liparis tanakae</name>
    <name type="common">Tanaka's snailfish</name>
    <dbReference type="NCBI Taxonomy" id="230148"/>
    <lineage>
        <taxon>Eukaryota</taxon>
        <taxon>Metazoa</taxon>
        <taxon>Chordata</taxon>
        <taxon>Craniata</taxon>
        <taxon>Vertebrata</taxon>
        <taxon>Euteleostomi</taxon>
        <taxon>Actinopterygii</taxon>
        <taxon>Neopterygii</taxon>
        <taxon>Teleostei</taxon>
        <taxon>Neoteleostei</taxon>
        <taxon>Acanthomorphata</taxon>
        <taxon>Eupercaria</taxon>
        <taxon>Perciformes</taxon>
        <taxon>Cottioidei</taxon>
        <taxon>Cottales</taxon>
        <taxon>Liparidae</taxon>
        <taxon>Liparis</taxon>
    </lineage>
</organism>
<name>A0A4Z2FID8_9TELE</name>
<comment type="caution">
    <text evidence="2">The sequence shown here is derived from an EMBL/GenBank/DDBJ whole genome shotgun (WGS) entry which is preliminary data.</text>
</comment>